<dbReference type="Proteomes" id="UP001064782">
    <property type="component" value="Unassembled WGS sequence"/>
</dbReference>
<organism evidence="7 8">
    <name type="scientific">Mycobacterium kiyosense</name>
    <dbReference type="NCBI Taxonomy" id="2871094"/>
    <lineage>
        <taxon>Bacteria</taxon>
        <taxon>Bacillati</taxon>
        <taxon>Actinomycetota</taxon>
        <taxon>Actinomycetes</taxon>
        <taxon>Mycobacteriales</taxon>
        <taxon>Mycobacteriaceae</taxon>
        <taxon>Mycobacterium</taxon>
    </lineage>
</organism>
<feature type="compositionally biased region" description="Low complexity" evidence="2">
    <location>
        <begin position="366"/>
        <end position="376"/>
    </location>
</feature>
<feature type="region of interest" description="Disordered" evidence="2">
    <location>
        <begin position="409"/>
        <end position="435"/>
    </location>
</feature>
<keyword evidence="3" id="KW-0472">Membrane</keyword>
<dbReference type="AlphaFoldDB" id="A0A9P3QBK4"/>
<evidence type="ECO:0000313" key="6">
    <source>
        <dbReference type="EMBL" id="GLB83611.1"/>
    </source>
</evidence>
<name>A0A9P3QBK4_9MYCO</name>
<dbReference type="SUPFAM" id="SSF140459">
    <property type="entry name" value="PE/PPE dimer-like"/>
    <property type="match status" value="1"/>
</dbReference>
<dbReference type="GO" id="GO:0052572">
    <property type="term" value="P:response to host immune response"/>
    <property type="evidence" value="ECO:0007669"/>
    <property type="project" value="TreeGrafter"/>
</dbReference>
<feature type="region of interest" description="Disordered" evidence="2">
    <location>
        <begin position="306"/>
        <end position="341"/>
    </location>
</feature>
<sequence>MASPPEVHSALLSAGHGPGALLAAADQWQQLSMQYTLAATELSGLLAEVHGASWAGSSGAAYAAAHAPYLAWLEQSAADSALRAAAHQTAATAFGSALAAMPTLAELAANHLLHGALVATNFFGINTIPIAVNEADYARMWVQAADTMAAYQAVTEAATAASPPAQPAPQILKPAAEAQADPSQLVGGLGQLVQNITNFIADPYQHFLDFFQQFGFSPATTIALAVIALFLYDVLWYPYYASYSLLLLPFFTPALSALSALSLLTHRFDVSPVTEPLQAPAVAGTAGHGGPSPNIAVVQSISTVSGPGSSAGNSAPGTPGTASASTPPAPPELSYAVAGLAPPGTGFGPRAGAKASDDVADRIGSAAAATTSQAAVRARRRQRARAGVRGHRDEFLDATVDAAADLPASQPAAAPTGSDRGAGPLGFAGTVPAPGAQATGIVQTSSTATDVTVPLLPAGWRPDETSADRRTG</sequence>
<dbReference type="PANTHER" id="PTHR46766">
    <property type="entry name" value="GLUTAMINE-RICH PROTEIN 2"/>
    <property type="match status" value="1"/>
</dbReference>
<comment type="similarity">
    <text evidence="1">Belongs to the mycobacterial PPE family.</text>
</comment>
<feature type="domain" description="PPE-PPW subfamily C-terminal" evidence="5">
    <location>
        <begin position="418"/>
        <end position="460"/>
    </location>
</feature>
<proteinExistence type="inferred from homology"/>
<dbReference type="Pfam" id="PF18878">
    <property type="entry name" value="PPE-PPW"/>
    <property type="match status" value="1"/>
</dbReference>
<dbReference type="Proteomes" id="UP001165663">
    <property type="component" value="Unassembled WGS sequence"/>
</dbReference>
<evidence type="ECO:0000256" key="2">
    <source>
        <dbReference type="SAM" id="MobiDB-lite"/>
    </source>
</evidence>
<evidence type="ECO:0000256" key="1">
    <source>
        <dbReference type="ARBA" id="ARBA00010652"/>
    </source>
</evidence>
<keyword evidence="3" id="KW-0812">Transmembrane</keyword>
<accession>A0A9P3QBK4</accession>
<dbReference type="EMBL" id="BRXE01000030">
    <property type="protein sequence ID" value="GLB83611.1"/>
    <property type="molecule type" value="Genomic_DNA"/>
</dbReference>
<protein>
    <submittedName>
        <fullName evidence="7">PPE family protein PPE1</fullName>
    </submittedName>
</protein>
<feature type="compositionally biased region" description="Basic residues" evidence="2">
    <location>
        <begin position="377"/>
        <end position="389"/>
    </location>
</feature>
<gene>
    <name evidence="7" type="primary">PPE1</name>
    <name evidence="7" type="ORF">Mkiyose1413_44270</name>
    <name evidence="6" type="ORF">SRL2020028_28670</name>
</gene>
<evidence type="ECO:0000313" key="8">
    <source>
        <dbReference type="Proteomes" id="UP001064782"/>
    </source>
</evidence>
<feature type="transmembrane region" description="Helical" evidence="3">
    <location>
        <begin position="214"/>
        <end position="237"/>
    </location>
</feature>
<dbReference type="Pfam" id="PF00823">
    <property type="entry name" value="PPE"/>
    <property type="match status" value="1"/>
</dbReference>
<feature type="compositionally biased region" description="Low complexity" evidence="2">
    <location>
        <begin position="306"/>
        <end position="326"/>
    </location>
</feature>
<keyword evidence="3" id="KW-1133">Transmembrane helix</keyword>
<feature type="transmembrane region" description="Helical" evidence="3">
    <location>
        <begin position="243"/>
        <end position="264"/>
    </location>
</feature>
<keyword evidence="8" id="KW-1185">Reference proteome</keyword>
<evidence type="ECO:0000259" key="4">
    <source>
        <dbReference type="Pfam" id="PF00823"/>
    </source>
</evidence>
<dbReference type="Gene3D" id="1.20.1260.20">
    <property type="entry name" value="PPE superfamily"/>
    <property type="match status" value="1"/>
</dbReference>
<comment type="caution">
    <text evidence="7">The sequence shown here is derived from an EMBL/GenBank/DDBJ whole genome shotgun (WGS) entry which is preliminary data.</text>
</comment>
<feature type="region of interest" description="Disordered" evidence="2">
    <location>
        <begin position="366"/>
        <end position="390"/>
    </location>
</feature>
<dbReference type="PANTHER" id="PTHR46766:SF1">
    <property type="entry name" value="GLUTAMINE-RICH PROTEIN 2"/>
    <property type="match status" value="1"/>
</dbReference>
<dbReference type="InterPro" id="IPR000030">
    <property type="entry name" value="PPE_dom"/>
</dbReference>
<evidence type="ECO:0000259" key="5">
    <source>
        <dbReference type="Pfam" id="PF18878"/>
    </source>
</evidence>
<dbReference type="InterPro" id="IPR038332">
    <property type="entry name" value="PPE_sf"/>
</dbReference>
<feature type="domain" description="PPE" evidence="4">
    <location>
        <begin position="1"/>
        <end position="161"/>
    </location>
</feature>
<evidence type="ECO:0000313" key="7">
    <source>
        <dbReference type="EMBL" id="GLD32544.1"/>
    </source>
</evidence>
<reference evidence="7" key="1">
    <citation type="submission" date="2022-08" db="EMBL/GenBank/DDBJ databases">
        <title>Mycobacterium kiyosense sp. nov., scotochromogenic slow-glowing species isolated from respiratory specimens.</title>
        <authorList>
            <person name="Fukano H."/>
            <person name="Kazumi Y."/>
            <person name="Sakagami N."/>
            <person name="Ato M."/>
            <person name="Mitarai S."/>
            <person name="Hoshino Y."/>
        </authorList>
    </citation>
    <scope>NUCLEOTIDE SEQUENCE</scope>
    <source>
        <strain evidence="7">1413</strain>
        <strain evidence="6">SRL2020-028</strain>
    </source>
</reference>
<feature type="compositionally biased region" description="Basic and acidic residues" evidence="2">
    <location>
        <begin position="461"/>
        <end position="472"/>
    </location>
</feature>
<evidence type="ECO:0000256" key="3">
    <source>
        <dbReference type="SAM" id="Phobius"/>
    </source>
</evidence>
<dbReference type="RefSeq" id="WP_238305586.1">
    <property type="nucleotide sequence ID" value="NZ_BRXE01000030.1"/>
</dbReference>
<dbReference type="GeneID" id="83631649"/>
<feature type="region of interest" description="Disordered" evidence="2">
    <location>
        <begin position="453"/>
        <end position="472"/>
    </location>
</feature>
<dbReference type="InterPro" id="IPR043641">
    <property type="entry name" value="PPE-PPW_C"/>
</dbReference>
<dbReference type="EMBL" id="BRZI01000046">
    <property type="protein sequence ID" value="GLD32544.1"/>
    <property type="molecule type" value="Genomic_DNA"/>
</dbReference>